<keyword evidence="3" id="KW-1185">Reference proteome</keyword>
<sequence length="256" mass="28697" precursor="true">MRERKRWVTVVLYAMAMAWVESAVAFYLRTMMAQMDPYHPYPVHLAKGIGHAELVREAATMVMLLTVGWLAAKNWRSRVAYMFIAFGVWDIFYYIFLKVISGWPHSIFNWDLLFLIPLPWWGPVLAPCCIATLMILGGTLVTQFSRAGVRLWPGGLTWIISFGGAAVALYVFMADTIRVAPQGGEAARNVLPNSFNWPLFLAALVLMATPVLEIARNVWKRRLVLWQNPEGAGRNGPVGVSITRAGRGSINRGEQS</sequence>
<protein>
    <submittedName>
        <fullName evidence="2">Uncharacterized protein</fullName>
    </submittedName>
</protein>
<keyword evidence="1" id="KW-0472">Membrane</keyword>
<gene>
    <name evidence="2" type="ORF">Cflav_PD3030</name>
</gene>
<dbReference type="RefSeq" id="WP_007415714.1">
    <property type="nucleotide sequence ID" value="NZ_ABOX02000018.1"/>
</dbReference>
<keyword evidence="1" id="KW-0812">Transmembrane</keyword>
<feature type="transmembrane region" description="Helical" evidence="1">
    <location>
        <begin position="79"/>
        <end position="100"/>
    </location>
</feature>
<evidence type="ECO:0000313" key="2">
    <source>
        <dbReference type="EMBL" id="EEF60334.1"/>
    </source>
</evidence>
<reference evidence="2 3" key="1">
    <citation type="journal article" date="2011" name="J. Bacteriol.">
        <title>Genome sequence of 'Pedosphaera parvula' Ellin514, an aerobic Verrucomicrobial isolate from pasture soil.</title>
        <authorList>
            <person name="Kant R."/>
            <person name="van Passel M.W."/>
            <person name="Sangwan P."/>
            <person name="Palva A."/>
            <person name="Lucas S."/>
            <person name="Copeland A."/>
            <person name="Lapidus A."/>
            <person name="Glavina Del Rio T."/>
            <person name="Dalin E."/>
            <person name="Tice H."/>
            <person name="Bruce D."/>
            <person name="Goodwin L."/>
            <person name="Pitluck S."/>
            <person name="Chertkov O."/>
            <person name="Larimer F.W."/>
            <person name="Land M.L."/>
            <person name="Hauser L."/>
            <person name="Brettin T.S."/>
            <person name="Detter J.C."/>
            <person name="Han S."/>
            <person name="de Vos W.M."/>
            <person name="Janssen P.H."/>
            <person name="Smidt H."/>
        </authorList>
    </citation>
    <scope>NUCLEOTIDE SEQUENCE [LARGE SCALE GENOMIC DNA]</scope>
    <source>
        <strain evidence="2 3">Ellin514</strain>
    </source>
</reference>
<dbReference type="EMBL" id="ABOX02000018">
    <property type="protein sequence ID" value="EEF60334.1"/>
    <property type="molecule type" value="Genomic_DNA"/>
</dbReference>
<evidence type="ECO:0000256" key="1">
    <source>
        <dbReference type="SAM" id="Phobius"/>
    </source>
</evidence>
<organism evidence="2 3">
    <name type="scientific">Pedosphaera parvula (strain Ellin514)</name>
    <dbReference type="NCBI Taxonomy" id="320771"/>
    <lineage>
        <taxon>Bacteria</taxon>
        <taxon>Pseudomonadati</taxon>
        <taxon>Verrucomicrobiota</taxon>
        <taxon>Pedosphaerae</taxon>
        <taxon>Pedosphaerales</taxon>
        <taxon>Pedosphaeraceae</taxon>
        <taxon>Pedosphaera</taxon>
    </lineage>
</organism>
<feature type="transmembrane region" description="Helical" evidence="1">
    <location>
        <begin position="7"/>
        <end position="28"/>
    </location>
</feature>
<feature type="transmembrane region" description="Helical" evidence="1">
    <location>
        <begin position="154"/>
        <end position="174"/>
    </location>
</feature>
<accession>B9XIS1</accession>
<feature type="transmembrane region" description="Helical" evidence="1">
    <location>
        <begin position="120"/>
        <end position="142"/>
    </location>
</feature>
<feature type="transmembrane region" description="Helical" evidence="1">
    <location>
        <begin position="54"/>
        <end position="72"/>
    </location>
</feature>
<feature type="transmembrane region" description="Helical" evidence="1">
    <location>
        <begin position="194"/>
        <end position="212"/>
    </location>
</feature>
<keyword evidence="1" id="KW-1133">Transmembrane helix</keyword>
<dbReference type="Proteomes" id="UP000003688">
    <property type="component" value="Unassembled WGS sequence"/>
</dbReference>
<evidence type="ECO:0000313" key="3">
    <source>
        <dbReference type="Proteomes" id="UP000003688"/>
    </source>
</evidence>
<dbReference type="STRING" id="320771.Cflav_PD3030"/>
<proteinExistence type="predicted"/>
<dbReference type="AlphaFoldDB" id="B9XIS1"/>
<comment type="caution">
    <text evidence="2">The sequence shown here is derived from an EMBL/GenBank/DDBJ whole genome shotgun (WGS) entry which is preliminary data.</text>
</comment>
<name>B9XIS1_PEDPL</name>